<evidence type="ECO:0000256" key="1">
    <source>
        <dbReference type="SAM" id="SignalP"/>
    </source>
</evidence>
<keyword evidence="3" id="KW-1185">Reference proteome</keyword>
<reference evidence="2 3" key="1">
    <citation type="journal article" date="2023" name="Microbiol. Resour. Announc.">
        <title>Complete Genome Sequence of Imperialibacter roseus strain P4T.</title>
        <authorList>
            <person name="Tizabi D.R."/>
            <person name="Bachvaroff T."/>
            <person name="Hill R.T."/>
        </authorList>
    </citation>
    <scope>NUCLEOTIDE SEQUENCE [LARGE SCALE GENOMIC DNA]</scope>
    <source>
        <strain evidence="2 3">P4T</strain>
    </source>
</reference>
<evidence type="ECO:0008006" key="4">
    <source>
        <dbReference type="Google" id="ProtNLM"/>
    </source>
</evidence>
<dbReference type="Proteomes" id="UP001302349">
    <property type="component" value="Chromosome"/>
</dbReference>
<organism evidence="2 3">
    <name type="scientific">Imperialibacter roseus</name>
    <dbReference type="NCBI Taxonomy" id="1324217"/>
    <lineage>
        <taxon>Bacteria</taxon>
        <taxon>Pseudomonadati</taxon>
        <taxon>Bacteroidota</taxon>
        <taxon>Cytophagia</taxon>
        <taxon>Cytophagales</taxon>
        <taxon>Flammeovirgaceae</taxon>
        <taxon>Imperialibacter</taxon>
    </lineage>
</organism>
<name>A0ABZ0IQ91_9BACT</name>
<dbReference type="EMBL" id="CP136051">
    <property type="protein sequence ID" value="WOK06871.1"/>
    <property type="molecule type" value="Genomic_DNA"/>
</dbReference>
<accession>A0ABZ0IQ91</accession>
<evidence type="ECO:0000313" key="2">
    <source>
        <dbReference type="EMBL" id="WOK06871.1"/>
    </source>
</evidence>
<evidence type="ECO:0000313" key="3">
    <source>
        <dbReference type="Proteomes" id="UP001302349"/>
    </source>
</evidence>
<feature type="signal peptide" evidence="1">
    <location>
        <begin position="1"/>
        <end position="21"/>
    </location>
</feature>
<dbReference type="RefSeq" id="WP_317489564.1">
    <property type="nucleotide sequence ID" value="NZ_CP136051.1"/>
</dbReference>
<sequence>MRNVWKILGVLALASLFAVDAVGQFGRGNLVLGTGITVSSEIGDKDISGENFYVPIKSKSLYFEVDPSLKIFLNQKWSLDIMLGVGHTSIKNTSEDLDGNKSEGTAKLIAFQGGAGASRYLEVKESLLYFGVSAMLGLSTGKFETSNSDQKQMSDEYFINASPSLIVFLSPKLVLQASVGDLDLHVIKNTLERNNPPGYLPAKETDKSVGFDLDLIPASISLNLQYMIRQ</sequence>
<feature type="chain" id="PRO_5045427357" description="Outer membrane protein beta-barrel domain-containing protein" evidence="1">
    <location>
        <begin position="22"/>
        <end position="230"/>
    </location>
</feature>
<protein>
    <recommendedName>
        <fullName evidence="4">Outer membrane protein beta-barrel domain-containing protein</fullName>
    </recommendedName>
</protein>
<gene>
    <name evidence="2" type="ORF">RT717_27770</name>
</gene>
<keyword evidence="1" id="KW-0732">Signal</keyword>
<proteinExistence type="predicted"/>